<evidence type="ECO:0000256" key="1">
    <source>
        <dbReference type="SAM" id="MobiDB-lite"/>
    </source>
</evidence>
<gene>
    <name evidence="2" type="ORF">CANINC_003466</name>
</gene>
<evidence type="ECO:0000313" key="2">
    <source>
        <dbReference type="EMBL" id="TID21186.1"/>
    </source>
</evidence>
<dbReference type="Proteomes" id="UP000307173">
    <property type="component" value="Unassembled WGS sequence"/>
</dbReference>
<feature type="region of interest" description="Disordered" evidence="1">
    <location>
        <begin position="24"/>
        <end position="83"/>
    </location>
</feature>
<keyword evidence="3" id="KW-1185">Reference proteome</keyword>
<reference evidence="2 3" key="1">
    <citation type="journal article" date="2019" name="Front. Genet.">
        <title>Whole-Genome Sequencing of the Opportunistic Yeast Pathogen Candida inconspicua Uncovers Its Hybrid Origin.</title>
        <authorList>
            <person name="Mixao V."/>
            <person name="Hansen A.P."/>
            <person name="Saus E."/>
            <person name="Boekhout T."/>
            <person name="Lass-Florl C."/>
            <person name="Gabaldon T."/>
        </authorList>
    </citation>
    <scope>NUCLEOTIDE SEQUENCE [LARGE SCALE GENOMIC DNA]</scope>
    <source>
        <strain evidence="2 3">CBS 180</strain>
    </source>
</reference>
<dbReference type="AlphaFoldDB" id="A0A4T0WYZ7"/>
<dbReference type="EMBL" id="SELW01000553">
    <property type="protein sequence ID" value="TID21186.1"/>
    <property type="molecule type" value="Genomic_DNA"/>
</dbReference>
<dbReference type="OrthoDB" id="3998042at2759"/>
<accession>A0A4T0WYZ7</accession>
<feature type="compositionally biased region" description="Basic and acidic residues" evidence="1">
    <location>
        <begin position="24"/>
        <end position="35"/>
    </location>
</feature>
<feature type="compositionally biased region" description="Basic residues" evidence="1">
    <location>
        <begin position="36"/>
        <end position="47"/>
    </location>
</feature>
<evidence type="ECO:0000313" key="3">
    <source>
        <dbReference type="Proteomes" id="UP000307173"/>
    </source>
</evidence>
<comment type="caution">
    <text evidence="2">The sequence shown here is derived from an EMBL/GenBank/DDBJ whole genome shotgun (WGS) entry which is preliminary data.</text>
</comment>
<sequence length="305" mass="36344">MIIKSRRSPRIQKLKDEAEKAAQRVKKECSEETKVKRTKVARSKSNKQTKNFTINSRRRSRNGNMKVESPNSDSENKKQKIPAYKVQQIERLQRLVEMSSVAKPRGPVTYEDYNRRRKERNENQLRLILDKNNKYKISNVTNYDPVRQQFINGELKREEIEELNEKYEKIQRYKNIKVPKLEDDIYLKKVLSEIVESNQSSKFWEYYTLMTQNDSIGDAILLENERKLNLFMKVEERSNMENAKILLSKRQVDSEYEKIDLKSIDKKFDLDRMVRSKEVAELEEVSSDAIFEGLKEEDYRDVQKV</sequence>
<organism evidence="2 3">
    <name type="scientific">Pichia inconspicua</name>
    <dbReference type="NCBI Taxonomy" id="52247"/>
    <lineage>
        <taxon>Eukaryota</taxon>
        <taxon>Fungi</taxon>
        <taxon>Dikarya</taxon>
        <taxon>Ascomycota</taxon>
        <taxon>Saccharomycotina</taxon>
        <taxon>Pichiomycetes</taxon>
        <taxon>Pichiales</taxon>
        <taxon>Pichiaceae</taxon>
        <taxon>Pichia</taxon>
    </lineage>
</organism>
<proteinExistence type="predicted"/>
<name>A0A4T0WYZ7_9ASCO</name>
<protein>
    <submittedName>
        <fullName evidence="2">Uncharacterized protein</fullName>
    </submittedName>
</protein>